<evidence type="ECO:0000313" key="2">
    <source>
        <dbReference type="Proteomes" id="UP001165405"/>
    </source>
</evidence>
<dbReference type="InterPro" id="IPR012349">
    <property type="entry name" value="Split_barrel_FMN-bd"/>
</dbReference>
<evidence type="ECO:0000313" key="1">
    <source>
        <dbReference type="EMBL" id="MCF4122460.1"/>
    </source>
</evidence>
<protein>
    <submittedName>
        <fullName evidence="1">Nitroreductase/quinone reductase family protein</fullName>
    </submittedName>
</protein>
<dbReference type="Proteomes" id="UP001165405">
    <property type="component" value="Unassembled WGS sequence"/>
</dbReference>
<dbReference type="Gene3D" id="2.30.110.10">
    <property type="entry name" value="Electron Transport, Fmn-binding Protein, Chain A"/>
    <property type="match status" value="1"/>
</dbReference>
<proteinExistence type="predicted"/>
<organism evidence="1 2">
    <name type="scientific">Antribacter soli</name>
    <dbReference type="NCBI Taxonomy" id="2910976"/>
    <lineage>
        <taxon>Bacteria</taxon>
        <taxon>Bacillati</taxon>
        <taxon>Actinomycetota</taxon>
        <taxon>Actinomycetes</taxon>
        <taxon>Micrococcales</taxon>
        <taxon>Promicromonosporaceae</taxon>
        <taxon>Antribacter</taxon>
    </lineage>
</organism>
<dbReference type="InterPro" id="IPR004378">
    <property type="entry name" value="F420H2_quin_Rdtase"/>
</dbReference>
<gene>
    <name evidence="1" type="ORF">L1785_15890</name>
</gene>
<dbReference type="EMBL" id="JAKGSG010000042">
    <property type="protein sequence ID" value="MCF4122460.1"/>
    <property type="molecule type" value="Genomic_DNA"/>
</dbReference>
<sequence>MVEESRSAAALRAGPDAHRSVRTVDITTIGARSGQPHRIEIWVQQVDGRWFLSGSPGRRAWVANLRANPVLTVHLKHGAMADLPATARPIDDDARRREILAAIIKLWGQNPSELPAWLAGSPLFELDFD</sequence>
<keyword evidence="2" id="KW-1185">Reference proteome</keyword>
<accession>A0AA41U8I7</accession>
<reference evidence="1" key="1">
    <citation type="submission" date="2022-01" db="EMBL/GenBank/DDBJ databases">
        <title>Antribacter sp. nov., isolated from Guizhou of China.</title>
        <authorList>
            <person name="Chengliang C."/>
            <person name="Ya Z."/>
        </authorList>
    </citation>
    <scope>NUCLEOTIDE SEQUENCE</scope>
    <source>
        <strain evidence="1">KLBMP 9083</strain>
    </source>
</reference>
<dbReference type="RefSeq" id="WP_236090253.1">
    <property type="nucleotide sequence ID" value="NZ_JAKGSG010000042.1"/>
</dbReference>
<dbReference type="GO" id="GO:0016491">
    <property type="term" value="F:oxidoreductase activity"/>
    <property type="evidence" value="ECO:0007669"/>
    <property type="project" value="InterPro"/>
</dbReference>
<name>A0AA41U8I7_9MICO</name>
<comment type="caution">
    <text evidence="1">The sequence shown here is derived from an EMBL/GenBank/DDBJ whole genome shotgun (WGS) entry which is preliminary data.</text>
</comment>
<dbReference type="Pfam" id="PF04075">
    <property type="entry name" value="F420H2_quin_red"/>
    <property type="match status" value="1"/>
</dbReference>
<dbReference type="AlphaFoldDB" id="A0AA41U8I7"/>
<dbReference type="SUPFAM" id="SSF50475">
    <property type="entry name" value="FMN-binding split barrel"/>
    <property type="match status" value="1"/>
</dbReference>